<proteinExistence type="predicted"/>
<dbReference type="GO" id="GO:0016020">
    <property type="term" value="C:membrane"/>
    <property type="evidence" value="ECO:0007669"/>
    <property type="project" value="UniProtKB-SubCell"/>
</dbReference>
<accession>A0AAV2IIN9</accession>
<keyword evidence="8" id="KW-1185">Reference proteome</keyword>
<protein>
    <recommendedName>
        <fullName evidence="6">ABC-2 type transporter transmembrane domain-containing protein</fullName>
    </recommendedName>
</protein>
<keyword evidence="3 5" id="KW-1133">Transmembrane helix</keyword>
<evidence type="ECO:0000256" key="5">
    <source>
        <dbReference type="SAM" id="Phobius"/>
    </source>
</evidence>
<evidence type="ECO:0000256" key="1">
    <source>
        <dbReference type="ARBA" id="ARBA00004141"/>
    </source>
</evidence>
<reference evidence="7 8" key="1">
    <citation type="submission" date="2024-04" db="EMBL/GenBank/DDBJ databases">
        <authorList>
            <consortium name="Genoscope - CEA"/>
            <person name="William W."/>
        </authorList>
    </citation>
    <scope>NUCLEOTIDE SEQUENCE [LARGE SCALE GENOMIC DNA]</scope>
</reference>
<evidence type="ECO:0000256" key="3">
    <source>
        <dbReference type="ARBA" id="ARBA00022989"/>
    </source>
</evidence>
<name>A0AAV2IIN9_LYMST</name>
<dbReference type="GO" id="GO:0140359">
    <property type="term" value="F:ABC-type transporter activity"/>
    <property type="evidence" value="ECO:0007669"/>
    <property type="project" value="InterPro"/>
</dbReference>
<sequence length="255" mass="28767">VFRNQEPIYFTLDSFYETLTVILVEPNVPESFLLAYTSQFEFPHEVVKVDYVTESRPGRFMMDFAMGQQKKMFDLKVFIGAYLTHPESNISVGLFKGSAIHSEAIATQFLLNAHVKYAIGENFSVQTGVHHLVTKDTISSDTTLPIIKLICAILPAVFIHGLIGEKNTGAKHLQMLTDVHPIIFWIGHFLFDMSVFLFIVITMMLALLYYPDVFLADGQWMVLSSVLVAFGLAMLPFIYCIHWLFTSPTNGVNAV</sequence>
<keyword evidence="4 5" id="KW-0472">Membrane</keyword>
<comment type="subcellular location">
    <subcellularLocation>
        <location evidence="1">Membrane</location>
        <topology evidence="1">Multi-pass membrane protein</topology>
    </subcellularLocation>
</comment>
<dbReference type="Pfam" id="PF12698">
    <property type="entry name" value="ABC2_membrane_3"/>
    <property type="match status" value="1"/>
</dbReference>
<evidence type="ECO:0000313" key="8">
    <source>
        <dbReference type="Proteomes" id="UP001497497"/>
    </source>
</evidence>
<keyword evidence="2 5" id="KW-0812">Transmembrane</keyword>
<comment type="caution">
    <text evidence="7">The sequence shown here is derived from an EMBL/GenBank/DDBJ whole genome shotgun (WGS) entry which is preliminary data.</text>
</comment>
<feature type="transmembrane region" description="Helical" evidence="5">
    <location>
        <begin position="145"/>
        <end position="163"/>
    </location>
</feature>
<gene>
    <name evidence="7" type="ORF">GSLYS_00019582001</name>
</gene>
<feature type="transmembrane region" description="Helical" evidence="5">
    <location>
        <begin position="183"/>
        <end position="210"/>
    </location>
</feature>
<dbReference type="EMBL" id="CAXITT010000784">
    <property type="protein sequence ID" value="CAL1546205.1"/>
    <property type="molecule type" value="Genomic_DNA"/>
</dbReference>
<organism evidence="7 8">
    <name type="scientific">Lymnaea stagnalis</name>
    <name type="common">Great pond snail</name>
    <name type="synonym">Helix stagnalis</name>
    <dbReference type="NCBI Taxonomy" id="6523"/>
    <lineage>
        <taxon>Eukaryota</taxon>
        <taxon>Metazoa</taxon>
        <taxon>Spiralia</taxon>
        <taxon>Lophotrochozoa</taxon>
        <taxon>Mollusca</taxon>
        <taxon>Gastropoda</taxon>
        <taxon>Heterobranchia</taxon>
        <taxon>Euthyneura</taxon>
        <taxon>Panpulmonata</taxon>
        <taxon>Hygrophila</taxon>
        <taxon>Lymnaeoidea</taxon>
        <taxon>Lymnaeidae</taxon>
        <taxon>Lymnaea</taxon>
    </lineage>
</organism>
<feature type="domain" description="ABC-2 type transporter transmembrane" evidence="6">
    <location>
        <begin position="124"/>
        <end position="251"/>
    </location>
</feature>
<feature type="non-terminal residue" evidence="7">
    <location>
        <position position="1"/>
    </location>
</feature>
<evidence type="ECO:0000256" key="4">
    <source>
        <dbReference type="ARBA" id="ARBA00023136"/>
    </source>
</evidence>
<dbReference type="AlphaFoldDB" id="A0AAV2IIN9"/>
<feature type="non-terminal residue" evidence="7">
    <location>
        <position position="255"/>
    </location>
</feature>
<evidence type="ECO:0000259" key="6">
    <source>
        <dbReference type="Pfam" id="PF12698"/>
    </source>
</evidence>
<dbReference type="InterPro" id="IPR013525">
    <property type="entry name" value="ABC2_TM"/>
</dbReference>
<evidence type="ECO:0000313" key="7">
    <source>
        <dbReference type="EMBL" id="CAL1546205.1"/>
    </source>
</evidence>
<dbReference type="Proteomes" id="UP001497497">
    <property type="component" value="Unassembled WGS sequence"/>
</dbReference>
<evidence type="ECO:0000256" key="2">
    <source>
        <dbReference type="ARBA" id="ARBA00022692"/>
    </source>
</evidence>
<feature type="transmembrane region" description="Helical" evidence="5">
    <location>
        <begin position="222"/>
        <end position="245"/>
    </location>
</feature>